<accession>A0A8S5T7V4</accession>
<dbReference type="Pfam" id="PF11090">
    <property type="entry name" value="Phage_T7_Gp13"/>
    <property type="match status" value="1"/>
</dbReference>
<reference evidence="1" key="1">
    <citation type="journal article" date="2021" name="Proc. Natl. Acad. Sci. U.S.A.">
        <title>A Catalog of Tens of Thousands of Viruses from Human Metagenomes Reveals Hidden Associations with Chronic Diseases.</title>
        <authorList>
            <person name="Tisza M.J."/>
            <person name="Buck C.B."/>
        </authorList>
    </citation>
    <scope>NUCLEOTIDE SEQUENCE</scope>
    <source>
        <strain evidence="1">CtIZM3</strain>
    </source>
</reference>
<protein>
    <submittedName>
        <fullName evidence="1">Internal virion protein A</fullName>
    </submittedName>
</protein>
<sequence>MTIKHFMNFMESKRPADVREVELMHDCDFYDIPLVDYADATVLVDENNEVYAIGGVESHITDGVQLNYVWMLCTGMVERHKTKFLRAAKRMLDEYLEKYPHLENFVWLGNEQHVQWLKWMGATFHDVVKVSNEDFQLFVFSKEVKK</sequence>
<evidence type="ECO:0000313" key="1">
    <source>
        <dbReference type="EMBL" id="DAF59428.1"/>
    </source>
</evidence>
<name>A0A8S5T7V4_9CAUD</name>
<dbReference type="EMBL" id="BK032770">
    <property type="protein sequence ID" value="DAF59428.1"/>
    <property type="molecule type" value="Genomic_DNA"/>
</dbReference>
<organism evidence="1">
    <name type="scientific">Caudovirales sp. ctIZM3</name>
    <dbReference type="NCBI Taxonomy" id="2827633"/>
    <lineage>
        <taxon>Viruses</taxon>
        <taxon>Duplodnaviria</taxon>
        <taxon>Heunggongvirae</taxon>
        <taxon>Uroviricota</taxon>
        <taxon>Caudoviricetes</taxon>
    </lineage>
</organism>
<dbReference type="InterPro" id="IPR020335">
    <property type="entry name" value="Phage_T7_Gp13"/>
</dbReference>
<proteinExistence type="predicted"/>